<dbReference type="InterPro" id="IPR004358">
    <property type="entry name" value="Sig_transdc_His_kin-like_C"/>
</dbReference>
<protein>
    <recommendedName>
        <fullName evidence="2">histidine kinase</fullName>
        <ecNumber evidence="2">2.7.13.3</ecNumber>
    </recommendedName>
</protein>
<keyword evidence="5" id="KW-0547">Nucleotide-binding</keyword>
<dbReference type="EC" id="2.7.13.3" evidence="2"/>
<evidence type="ECO:0000256" key="3">
    <source>
        <dbReference type="ARBA" id="ARBA00022553"/>
    </source>
</evidence>
<keyword evidence="8" id="KW-0902">Two-component regulatory system</keyword>
<keyword evidence="4" id="KW-0808">Transferase</keyword>
<dbReference type="InterPro" id="IPR036097">
    <property type="entry name" value="HisK_dim/P_sf"/>
</dbReference>
<gene>
    <name evidence="11" type="ORF">KHA91_00675</name>
</gene>
<feature type="transmembrane region" description="Helical" evidence="9">
    <location>
        <begin position="69"/>
        <end position="93"/>
    </location>
</feature>
<proteinExistence type="predicted"/>
<dbReference type="Proteomes" id="UP000676456">
    <property type="component" value="Unassembled WGS sequence"/>
</dbReference>
<sequence length="430" mass="48518">MQLTLHFLFNLSLLIVLLFFGLIRAERTNNLRSVQMTAVAYFIISLLICHVFTYPLSDNILLDLRWTPIMIGGLYMGLGPLLGILTIFIRGFFGFDFGFFSTVIFYGGVTLLCWRISPWFIKRSSKQRILFSVGLTLLFGIFQSIPIEFINGPYLVLDVWLAYLIIQPLGVVMIAVIIEETDKTILLRQHVVKSKRLEAVEQMAAAISHEIRNPLTAANGFVQLLQVESMPKEKQVQYLSIIKSELKSADRIIQDYLTFSNPYIESMEQLNVHVELQDIINLLQPSADKNSVKIITTFSTIEMIEGDRQKFHQCFINIMKNSIESMPNGGILTVETESTPTNVIIRFQDTGIGMTREQLDRLGEPYYSTKGEMGTGLGITVAYSIIRAMKGTVYVDSTVGKGTMFEFTFLSSSSFNKGILENDKSVVTSI</sequence>
<dbReference type="SMART" id="SM00388">
    <property type="entry name" value="HisKA"/>
    <property type="match status" value="1"/>
</dbReference>
<dbReference type="SUPFAM" id="SSF55874">
    <property type="entry name" value="ATPase domain of HSP90 chaperone/DNA topoisomerase II/histidine kinase"/>
    <property type="match status" value="1"/>
</dbReference>
<dbReference type="GO" id="GO:0005524">
    <property type="term" value="F:ATP binding"/>
    <property type="evidence" value="ECO:0007669"/>
    <property type="project" value="UniProtKB-KW"/>
</dbReference>
<feature type="transmembrane region" description="Helical" evidence="9">
    <location>
        <begin position="99"/>
        <end position="117"/>
    </location>
</feature>
<keyword evidence="9" id="KW-0812">Transmembrane</keyword>
<evidence type="ECO:0000256" key="8">
    <source>
        <dbReference type="ARBA" id="ARBA00023012"/>
    </source>
</evidence>
<evidence type="ECO:0000256" key="2">
    <source>
        <dbReference type="ARBA" id="ARBA00012438"/>
    </source>
</evidence>
<evidence type="ECO:0000313" key="11">
    <source>
        <dbReference type="EMBL" id="MBS4221267.1"/>
    </source>
</evidence>
<dbReference type="PANTHER" id="PTHR43065:SF46">
    <property type="entry name" value="C4-DICARBOXYLATE TRANSPORT SENSOR PROTEIN DCTB"/>
    <property type="match status" value="1"/>
</dbReference>
<keyword evidence="6 11" id="KW-0418">Kinase</keyword>
<dbReference type="PRINTS" id="PR00344">
    <property type="entry name" value="BCTRLSENSOR"/>
</dbReference>
<dbReference type="PANTHER" id="PTHR43065">
    <property type="entry name" value="SENSOR HISTIDINE KINASE"/>
    <property type="match status" value="1"/>
</dbReference>
<keyword evidence="12" id="KW-1185">Reference proteome</keyword>
<keyword evidence="3" id="KW-0597">Phosphoprotein</keyword>
<keyword evidence="9" id="KW-0472">Membrane</keyword>
<dbReference type="RefSeq" id="WP_213096311.1">
    <property type="nucleotide sequence ID" value="NZ_JAGYPH010000001.1"/>
</dbReference>
<comment type="catalytic activity">
    <reaction evidence="1">
        <text>ATP + protein L-histidine = ADP + protein N-phospho-L-histidine.</text>
        <dbReference type="EC" id="2.7.13.3"/>
    </reaction>
</comment>
<name>A0A942UL62_9BACI</name>
<feature type="transmembrane region" description="Helical" evidence="9">
    <location>
        <begin position="159"/>
        <end position="178"/>
    </location>
</feature>
<evidence type="ECO:0000259" key="10">
    <source>
        <dbReference type="PROSITE" id="PS50109"/>
    </source>
</evidence>
<keyword evidence="7" id="KW-0067">ATP-binding</keyword>
<dbReference type="SUPFAM" id="SSF47384">
    <property type="entry name" value="Homodimeric domain of signal transducing histidine kinase"/>
    <property type="match status" value="1"/>
</dbReference>
<evidence type="ECO:0000256" key="5">
    <source>
        <dbReference type="ARBA" id="ARBA00022741"/>
    </source>
</evidence>
<evidence type="ECO:0000256" key="6">
    <source>
        <dbReference type="ARBA" id="ARBA00022777"/>
    </source>
</evidence>
<dbReference type="AlphaFoldDB" id="A0A942UL62"/>
<feature type="transmembrane region" description="Helical" evidence="9">
    <location>
        <begin position="129"/>
        <end position="147"/>
    </location>
</feature>
<evidence type="ECO:0000256" key="9">
    <source>
        <dbReference type="SAM" id="Phobius"/>
    </source>
</evidence>
<dbReference type="PROSITE" id="PS50109">
    <property type="entry name" value="HIS_KIN"/>
    <property type="match status" value="1"/>
</dbReference>
<evidence type="ECO:0000313" key="12">
    <source>
        <dbReference type="Proteomes" id="UP000676456"/>
    </source>
</evidence>
<evidence type="ECO:0000256" key="7">
    <source>
        <dbReference type="ARBA" id="ARBA00022840"/>
    </source>
</evidence>
<feature type="transmembrane region" description="Helical" evidence="9">
    <location>
        <begin position="37"/>
        <end position="57"/>
    </location>
</feature>
<dbReference type="Pfam" id="PF00512">
    <property type="entry name" value="HisKA"/>
    <property type="match status" value="1"/>
</dbReference>
<keyword evidence="9" id="KW-1133">Transmembrane helix</keyword>
<dbReference type="InterPro" id="IPR003661">
    <property type="entry name" value="HisK_dim/P_dom"/>
</dbReference>
<evidence type="ECO:0000256" key="4">
    <source>
        <dbReference type="ARBA" id="ARBA00022679"/>
    </source>
</evidence>
<accession>A0A942UL62</accession>
<dbReference type="Gene3D" id="3.30.565.10">
    <property type="entry name" value="Histidine kinase-like ATPase, C-terminal domain"/>
    <property type="match status" value="1"/>
</dbReference>
<dbReference type="EMBL" id="JAGYPN010000001">
    <property type="protein sequence ID" value="MBS4221267.1"/>
    <property type="molecule type" value="Genomic_DNA"/>
</dbReference>
<dbReference type="SMART" id="SM00387">
    <property type="entry name" value="HATPase_c"/>
    <property type="match status" value="1"/>
</dbReference>
<organism evidence="11 12">
    <name type="scientific">Lederbergia citrea</name>
    <dbReference type="NCBI Taxonomy" id="2833581"/>
    <lineage>
        <taxon>Bacteria</taxon>
        <taxon>Bacillati</taxon>
        <taxon>Bacillota</taxon>
        <taxon>Bacilli</taxon>
        <taxon>Bacillales</taxon>
        <taxon>Bacillaceae</taxon>
        <taxon>Lederbergia</taxon>
    </lineage>
</organism>
<dbReference type="InterPro" id="IPR036890">
    <property type="entry name" value="HATPase_C_sf"/>
</dbReference>
<dbReference type="Gene3D" id="1.10.287.130">
    <property type="match status" value="1"/>
</dbReference>
<dbReference type="Pfam" id="PF02518">
    <property type="entry name" value="HATPase_c"/>
    <property type="match status" value="1"/>
</dbReference>
<dbReference type="GO" id="GO:0000155">
    <property type="term" value="F:phosphorelay sensor kinase activity"/>
    <property type="evidence" value="ECO:0007669"/>
    <property type="project" value="InterPro"/>
</dbReference>
<reference evidence="11 12" key="1">
    <citation type="submission" date="2021-05" db="EMBL/GenBank/DDBJ databases">
        <title>Novel Bacillus species.</title>
        <authorList>
            <person name="Liu G."/>
        </authorList>
    </citation>
    <scope>NUCLEOTIDE SEQUENCE [LARGE SCALE GENOMIC DNA]</scope>
    <source>
        <strain evidence="11 12">FJAT-49682</strain>
    </source>
</reference>
<feature type="transmembrane region" description="Helical" evidence="9">
    <location>
        <begin position="7"/>
        <end position="25"/>
    </location>
</feature>
<dbReference type="InterPro" id="IPR003594">
    <property type="entry name" value="HATPase_dom"/>
</dbReference>
<dbReference type="CDD" id="cd00082">
    <property type="entry name" value="HisKA"/>
    <property type="match status" value="1"/>
</dbReference>
<comment type="caution">
    <text evidence="11">The sequence shown here is derived from an EMBL/GenBank/DDBJ whole genome shotgun (WGS) entry which is preliminary data.</text>
</comment>
<evidence type="ECO:0000256" key="1">
    <source>
        <dbReference type="ARBA" id="ARBA00000085"/>
    </source>
</evidence>
<feature type="domain" description="Histidine kinase" evidence="10">
    <location>
        <begin position="206"/>
        <end position="413"/>
    </location>
</feature>
<dbReference type="InterPro" id="IPR005467">
    <property type="entry name" value="His_kinase_dom"/>
</dbReference>